<proteinExistence type="inferred from homology"/>
<evidence type="ECO:0000256" key="10">
    <source>
        <dbReference type="SAM" id="SignalP"/>
    </source>
</evidence>
<evidence type="ECO:0000256" key="1">
    <source>
        <dbReference type="ARBA" id="ARBA00000380"/>
    </source>
</evidence>
<evidence type="ECO:0000256" key="7">
    <source>
        <dbReference type="PIRSR" id="PIRSR613078-3"/>
    </source>
</evidence>
<name>A0ABD3M791_9STRA</name>
<reference evidence="11 12" key="1">
    <citation type="submission" date="2024-10" db="EMBL/GenBank/DDBJ databases">
        <title>Updated reference genomes for cyclostephanoid diatoms.</title>
        <authorList>
            <person name="Roberts W.R."/>
            <person name="Alverson A.J."/>
        </authorList>
    </citation>
    <scope>NUCLEOTIDE SEQUENCE [LARGE SCALE GENOMIC DNA]</scope>
    <source>
        <strain evidence="11 12">AJA232-27</strain>
    </source>
</reference>
<dbReference type="Gene3D" id="3.40.50.1240">
    <property type="entry name" value="Phosphoglycerate mutase-like"/>
    <property type="match status" value="2"/>
</dbReference>
<comment type="caution">
    <text evidence="11">The sequence shown here is derived from an EMBL/GenBank/DDBJ whole genome shotgun (WGS) entry which is preliminary data.</text>
</comment>
<comment type="catalytic activity">
    <reaction evidence="1 8">
        <text>(2R)-2-phosphoglycerate = (2R)-3-phosphoglycerate</text>
        <dbReference type="Rhea" id="RHEA:15901"/>
        <dbReference type="ChEBI" id="CHEBI:58272"/>
        <dbReference type="ChEBI" id="CHEBI:58289"/>
        <dbReference type="EC" id="5.4.2.11"/>
    </reaction>
</comment>
<dbReference type="CDD" id="cd07067">
    <property type="entry name" value="HP_PGM_like"/>
    <property type="match status" value="2"/>
</dbReference>
<dbReference type="Proteomes" id="UP001530293">
    <property type="component" value="Unassembled WGS sequence"/>
</dbReference>
<evidence type="ECO:0000256" key="9">
    <source>
        <dbReference type="SAM" id="MobiDB-lite"/>
    </source>
</evidence>
<comment type="similarity">
    <text evidence="2 8">Belongs to the phosphoglycerate mutase family. BPG-dependent PGAM subfamily.</text>
</comment>
<evidence type="ECO:0000256" key="6">
    <source>
        <dbReference type="PIRSR" id="PIRSR613078-2"/>
    </source>
</evidence>
<evidence type="ECO:0000313" key="12">
    <source>
        <dbReference type="Proteomes" id="UP001530293"/>
    </source>
</evidence>
<evidence type="ECO:0000256" key="5">
    <source>
        <dbReference type="PIRSR" id="PIRSR613078-1"/>
    </source>
</evidence>
<feature type="compositionally biased region" description="Basic and acidic residues" evidence="9">
    <location>
        <begin position="122"/>
        <end position="137"/>
    </location>
</feature>
<dbReference type="GO" id="GO:0004619">
    <property type="term" value="F:phosphoglycerate mutase activity"/>
    <property type="evidence" value="ECO:0007669"/>
    <property type="project" value="UniProtKB-EC"/>
</dbReference>
<keyword evidence="10" id="KW-0732">Signal</keyword>
<accession>A0ABD3M791</accession>
<dbReference type="NCBIfam" id="TIGR01258">
    <property type="entry name" value="pgm_1"/>
    <property type="match status" value="2"/>
</dbReference>
<feature type="binding site" evidence="6">
    <location>
        <position position="338"/>
    </location>
    <ligand>
        <name>substrate</name>
    </ligand>
</feature>
<dbReference type="AlphaFoldDB" id="A0ABD3M791"/>
<dbReference type="InterPro" id="IPR013078">
    <property type="entry name" value="His_Pase_superF_clade-1"/>
</dbReference>
<evidence type="ECO:0000256" key="4">
    <source>
        <dbReference type="ARBA" id="ARBA00023235"/>
    </source>
</evidence>
<dbReference type="SUPFAM" id="SSF53254">
    <property type="entry name" value="Phosphoglycerate mutase-like"/>
    <property type="match status" value="2"/>
</dbReference>
<feature type="binding site" evidence="6">
    <location>
        <begin position="248"/>
        <end position="255"/>
    </location>
    <ligand>
        <name>substrate</name>
    </ligand>
</feature>
<dbReference type="GO" id="GO:0006096">
    <property type="term" value="P:glycolytic process"/>
    <property type="evidence" value="ECO:0007669"/>
    <property type="project" value="UniProtKB-KW"/>
</dbReference>
<dbReference type="InterPro" id="IPR001345">
    <property type="entry name" value="PG/BPGM_mutase_AS"/>
</dbReference>
<organism evidence="11 12">
    <name type="scientific">Discostella pseudostelligera</name>
    <dbReference type="NCBI Taxonomy" id="259834"/>
    <lineage>
        <taxon>Eukaryota</taxon>
        <taxon>Sar</taxon>
        <taxon>Stramenopiles</taxon>
        <taxon>Ochrophyta</taxon>
        <taxon>Bacillariophyta</taxon>
        <taxon>Coscinodiscophyceae</taxon>
        <taxon>Thalassiosirophycidae</taxon>
        <taxon>Stephanodiscales</taxon>
        <taxon>Stephanodiscaceae</taxon>
        <taxon>Discostella</taxon>
    </lineage>
</organism>
<dbReference type="Pfam" id="PF00300">
    <property type="entry name" value="His_Phos_1"/>
    <property type="match status" value="2"/>
</dbReference>
<evidence type="ECO:0000256" key="8">
    <source>
        <dbReference type="RuleBase" id="RU004511"/>
    </source>
</evidence>
<feature type="site" description="Transition state stabilizer" evidence="7">
    <location>
        <position position="422"/>
    </location>
</feature>
<feature type="compositionally biased region" description="Low complexity" evidence="9">
    <location>
        <begin position="61"/>
        <end position="80"/>
    </location>
</feature>
<feature type="region of interest" description="Disordered" evidence="9">
    <location>
        <begin position="122"/>
        <end position="148"/>
    </location>
</feature>
<feature type="region of interest" description="Disordered" evidence="9">
    <location>
        <begin position="45"/>
        <end position="80"/>
    </location>
</feature>
<feature type="active site" description="Proton donor/acceptor" evidence="5">
    <location>
        <position position="327"/>
    </location>
</feature>
<feature type="active site" description="Tele-phosphohistidine intermediate" evidence="5">
    <location>
        <position position="249"/>
    </location>
</feature>
<keyword evidence="12" id="KW-1185">Reference proteome</keyword>
<dbReference type="InterPro" id="IPR005952">
    <property type="entry name" value="Phosphogly_mut1"/>
</dbReference>
<feature type="binding site" evidence="6">
    <location>
        <position position="300"/>
    </location>
    <ligand>
        <name>substrate</name>
    </ligand>
</feature>
<evidence type="ECO:0000256" key="2">
    <source>
        <dbReference type="ARBA" id="ARBA00006717"/>
    </source>
</evidence>
<dbReference type="HAMAP" id="MF_01039">
    <property type="entry name" value="PGAM_GpmA"/>
    <property type="match status" value="2"/>
</dbReference>
<dbReference type="EC" id="5.4.2.11" evidence="8"/>
<feature type="chain" id="PRO_5044756484" description="Phosphoglycerate mutase" evidence="10">
    <location>
        <begin position="25"/>
        <end position="952"/>
    </location>
</feature>
<protein>
    <recommendedName>
        <fullName evidence="8">Phosphoglycerate mutase</fullName>
        <ecNumber evidence="8">5.4.2.11</ecNumber>
    </recommendedName>
</protein>
<dbReference type="FunFam" id="3.40.50.1240:FF:000003">
    <property type="entry name" value="2,3-bisphosphoglycerate-dependent phosphoglycerate mutase"/>
    <property type="match status" value="1"/>
</dbReference>
<dbReference type="PROSITE" id="PS00175">
    <property type="entry name" value="PG_MUTASE"/>
    <property type="match status" value="1"/>
</dbReference>
<evidence type="ECO:0000313" key="11">
    <source>
        <dbReference type="EMBL" id="KAL3758753.1"/>
    </source>
</evidence>
<feature type="signal peptide" evidence="10">
    <location>
        <begin position="1"/>
        <end position="24"/>
    </location>
</feature>
<dbReference type="InterPro" id="IPR029033">
    <property type="entry name" value="His_PPase_superfam"/>
</dbReference>
<dbReference type="SMART" id="SM00855">
    <property type="entry name" value="PGAM"/>
    <property type="match status" value="2"/>
</dbReference>
<keyword evidence="4 8" id="KW-0413">Isomerase</keyword>
<feature type="binding site" evidence="6">
    <location>
        <begin position="327"/>
        <end position="330"/>
    </location>
    <ligand>
        <name>substrate</name>
    </ligand>
</feature>
<feature type="binding site" evidence="6">
    <location>
        <begin position="261"/>
        <end position="262"/>
    </location>
    <ligand>
        <name>substrate</name>
    </ligand>
</feature>
<dbReference type="PANTHER" id="PTHR11931">
    <property type="entry name" value="PHOSPHOGLYCERATE MUTASE"/>
    <property type="match status" value="1"/>
</dbReference>
<keyword evidence="3 8" id="KW-0324">Glycolysis</keyword>
<evidence type="ECO:0000256" key="3">
    <source>
        <dbReference type="ARBA" id="ARBA00023152"/>
    </source>
</evidence>
<gene>
    <name evidence="11" type="ORF">ACHAWU_001769</name>
</gene>
<dbReference type="EMBL" id="JALLBG020000224">
    <property type="protein sequence ID" value="KAL3758753.1"/>
    <property type="molecule type" value="Genomic_DNA"/>
</dbReference>
<sequence>MASASSFLLLLSAFATTATTPTLAFELPHHHPVIIQRYQPLQFATSNSNANNDDDGIGIRSNSNPTNGDNNSNDSNNNNNAWTSAAAYSVRSNAWGYSRTVVNARQRRRYERRRIRHRLEMEGKLREATRKSKRENDSSSGAGGEERGITWAEKLVRMNENIGAADAFMGNVHKGGYEDDVDMIDGTAPSTTFDDDEMDEDGYWGMFGTRGRKKRGFMANLVQMMKVPYRALFGEYKRVAPGTLILVRHGESEWNANKTFTGWADPDLSAQGYREVEHAARLLVEGGYNVDIVFTSRLKRAIRSSWILLRELNEVHLPVFKSWRLNERMYGALTGLSKTETAELLGAELVQEWRGSLLSRPPALTPADKYYPGRDRRHADLSPSQIPLTESLLDCMERTKPVWFDKISYELVCGRNVLVVAHANTLRGLVKIIDGIGDDEIQDVAIPTGIPIIYNFDKNLNPIPPSGDQNTVSQVHMKGVFLEKPGLLKQAIKREKEWSEKVPGYEKVMSRSANSGMTPLQRSLSKLEAQREVQTWAAQYATDDEEDDGTDGRLTLVEQNEDKVWEKGLSEIEDGEYFDPDHPNFEQDTENITSIDDEEEGSDELFAPIFNANGPCVTAMPAGEVVPGIGPVPIKRESSLIVMIRHGKTENNKLGLFTGWDDVPLAADGVEEAKRAGKLLKLHGFEFDAVYTSWLSRAIETAWYVMDEMDCLWLPIIKSWRLNERMYGELTGLSKAMVKQRHGEKQFKAWRRGYAVKPPPVSSFSPHYPGNDLRYKKYLKDDIRISVSETLIRLIESKKFSLHRKLPKSESLKDCMDRTIPFFTEQIMPEAISKGKRVLIASSENAIRGLLMYLCDIPEDKIAGLEIPNGLPLIFDMNSKCIKLLDDGSGEDPLEKYNFGASASYLFRPCKNPDGSDDDGCDFAFLGENDTLLSASDSELIANIRKPVEANR</sequence>